<evidence type="ECO:0000256" key="2">
    <source>
        <dbReference type="ARBA" id="ARBA00023054"/>
    </source>
</evidence>
<dbReference type="EMBL" id="CH916369">
    <property type="protein sequence ID" value="EDV93009.1"/>
    <property type="molecule type" value="Genomic_DNA"/>
</dbReference>
<dbReference type="STRING" id="7222.B4JIC8"/>
<dbReference type="PANTHER" id="PTHR12186">
    <property type="entry name" value="SIKE FAMILY MEMBER"/>
    <property type="match status" value="1"/>
</dbReference>
<dbReference type="InParanoid" id="B4JIC8"/>
<dbReference type="AlphaFoldDB" id="B4JIC8"/>
<feature type="region of interest" description="Disordered" evidence="4">
    <location>
        <begin position="183"/>
        <end position="204"/>
    </location>
</feature>
<dbReference type="PhylomeDB" id="B4JIC8"/>
<dbReference type="Proteomes" id="UP000001070">
    <property type="component" value="Unassembled WGS sequence"/>
</dbReference>
<dbReference type="eggNOG" id="ENOG502T9D3">
    <property type="taxonomic scope" value="Eukaryota"/>
</dbReference>
<dbReference type="PANTHER" id="PTHR12186:SF2">
    <property type="entry name" value="FGFR1 ONCOGENE PARTNER 2 HOMOLOG"/>
    <property type="match status" value="1"/>
</dbReference>
<accession>B4JIC8</accession>
<name>B4JIC8_DROGR</name>
<sequence>MSNVPISVTSLIIKAQKLSGDFNELLQKTSCLLAESQNVEQKLIECRGAHDNQLLKNLVRHCNDEERVNQLLENAELQQVVEEYKAGVDHIMDKYKFHCNGNILYDTHNLKDKYVAKLQEVANSLEKRIEEMTLVMIFFMSLDEENSKENQRTIQQLIQENKEMRRKLQISSASGEKDYFQQALPPCTESGTQSDLDDTIIENSDSSVDSFGSVVTSFSSALEFQSTDNSTLSGSDSEEKIH</sequence>
<comment type="similarity">
    <text evidence="1">Belongs to the SIKE family.</text>
</comment>
<dbReference type="InterPro" id="IPR008555">
    <property type="entry name" value="SIKE"/>
</dbReference>
<proteinExistence type="inferred from homology"/>
<keyword evidence="2 3" id="KW-0175">Coiled coil</keyword>
<protein>
    <submittedName>
        <fullName evidence="5">GH18515</fullName>
    </submittedName>
</protein>
<dbReference type="Pfam" id="PF05769">
    <property type="entry name" value="SIKE"/>
    <property type="match status" value="1"/>
</dbReference>
<reference evidence="5 6" key="1">
    <citation type="journal article" date="2007" name="Nature">
        <title>Evolution of genes and genomes on the Drosophila phylogeny.</title>
        <authorList>
            <consortium name="Drosophila 12 Genomes Consortium"/>
            <person name="Clark A.G."/>
            <person name="Eisen M.B."/>
            <person name="Smith D.R."/>
            <person name="Bergman C.M."/>
            <person name="Oliver B."/>
            <person name="Markow T.A."/>
            <person name="Kaufman T.C."/>
            <person name="Kellis M."/>
            <person name="Gelbart W."/>
            <person name="Iyer V.N."/>
            <person name="Pollard D.A."/>
            <person name="Sackton T.B."/>
            <person name="Larracuente A.M."/>
            <person name="Singh N.D."/>
            <person name="Abad J.P."/>
            <person name="Abt D.N."/>
            <person name="Adryan B."/>
            <person name="Aguade M."/>
            <person name="Akashi H."/>
            <person name="Anderson W.W."/>
            <person name="Aquadro C.F."/>
            <person name="Ardell D.H."/>
            <person name="Arguello R."/>
            <person name="Artieri C.G."/>
            <person name="Barbash D.A."/>
            <person name="Barker D."/>
            <person name="Barsanti P."/>
            <person name="Batterham P."/>
            <person name="Batzoglou S."/>
            <person name="Begun D."/>
            <person name="Bhutkar A."/>
            <person name="Blanco E."/>
            <person name="Bosak S.A."/>
            <person name="Bradley R.K."/>
            <person name="Brand A.D."/>
            <person name="Brent M.R."/>
            <person name="Brooks A.N."/>
            <person name="Brown R.H."/>
            <person name="Butlin R.K."/>
            <person name="Caggese C."/>
            <person name="Calvi B.R."/>
            <person name="Bernardo de Carvalho A."/>
            <person name="Caspi A."/>
            <person name="Castrezana S."/>
            <person name="Celniker S.E."/>
            <person name="Chang J.L."/>
            <person name="Chapple C."/>
            <person name="Chatterji S."/>
            <person name="Chinwalla A."/>
            <person name="Civetta A."/>
            <person name="Clifton S.W."/>
            <person name="Comeron J.M."/>
            <person name="Costello J.C."/>
            <person name="Coyne J.A."/>
            <person name="Daub J."/>
            <person name="David R.G."/>
            <person name="Delcher A.L."/>
            <person name="Delehaunty K."/>
            <person name="Do C.B."/>
            <person name="Ebling H."/>
            <person name="Edwards K."/>
            <person name="Eickbush T."/>
            <person name="Evans J.D."/>
            <person name="Filipski A."/>
            <person name="Findeiss S."/>
            <person name="Freyhult E."/>
            <person name="Fulton L."/>
            <person name="Fulton R."/>
            <person name="Garcia A.C."/>
            <person name="Gardiner A."/>
            <person name="Garfield D.A."/>
            <person name="Garvin B.E."/>
            <person name="Gibson G."/>
            <person name="Gilbert D."/>
            <person name="Gnerre S."/>
            <person name="Godfrey J."/>
            <person name="Good R."/>
            <person name="Gotea V."/>
            <person name="Gravely B."/>
            <person name="Greenberg A.J."/>
            <person name="Griffiths-Jones S."/>
            <person name="Gross S."/>
            <person name="Guigo R."/>
            <person name="Gustafson E.A."/>
            <person name="Haerty W."/>
            <person name="Hahn M.W."/>
            <person name="Halligan D.L."/>
            <person name="Halpern A.L."/>
            <person name="Halter G.M."/>
            <person name="Han M.V."/>
            <person name="Heger A."/>
            <person name="Hillier L."/>
            <person name="Hinrichs A.S."/>
            <person name="Holmes I."/>
            <person name="Hoskins R.A."/>
            <person name="Hubisz M.J."/>
            <person name="Hultmark D."/>
            <person name="Huntley M.A."/>
            <person name="Jaffe D.B."/>
            <person name="Jagadeeshan S."/>
            <person name="Jeck W.R."/>
            <person name="Johnson J."/>
            <person name="Jones C.D."/>
            <person name="Jordan W.C."/>
            <person name="Karpen G.H."/>
            <person name="Kataoka E."/>
            <person name="Keightley P.D."/>
            <person name="Kheradpour P."/>
            <person name="Kirkness E.F."/>
            <person name="Koerich L.B."/>
            <person name="Kristiansen K."/>
            <person name="Kudrna D."/>
            <person name="Kulathinal R.J."/>
            <person name="Kumar S."/>
            <person name="Kwok R."/>
            <person name="Lander E."/>
            <person name="Langley C.H."/>
            <person name="Lapoint R."/>
            <person name="Lazzaro B.P."/>
            <person name="Lee S.J."/>
            <person name="Levesque L."/>
            <person name="Li R."/>
            <person name="Lin C.F."/>
            <person name="Lin M.F."/>
            <person name="Lindblad-Toh K."/>
            <person name="Llopart A."/>
            <person name="Long M."/>
            <person name="Low L."/>
            <person name="Lozovsky E."/>
            <person name="Lu J."/>
            <person name="Luo M."/>
            <person name="Machado C.A."/>
            <person name="Makalowski W."/>
            <person name="Marzo M."/>
            <person name="Matsuda M."/>
            <person name="Matzkin L."/>
            <person name="McAllister B."/>
            <person name="McBride C.S."/>
            <person name="McKernan B."/>
            <person name="McKernan K."/>
            <person name="Mendez-Lago M."/>
            <person name="Minx P."/>
            <person name="Mollenhauer M.U."/>
            <person name="Montooth K."/>
            <person name="Mount S.M."/>
            <person name="Mu X."/>
            <person name="Myers E."/>
            <person name="Negre B."/>
            <person name="Newfeld S."/>
            <person name="Nielsen R."/>
            <person name="Noor M.A."/>
            <person name="O'Grady P."/>
            <person name="Pachter L."/>
            <person name="Papaceit M."/>
            <person name="Parisi M.J."/>
            <person name="Parisi M."/>
            <person name="Parts L."/>
            <person name="Pedersen J.S."/>
            <person name="Pesole G."/>
            <person name="Phillippy A.M."/>
            <person name="Ponting C.P."/>
            <person name="Pop M."/>
            <person name="Porcelli D."/>
            <person name="Powell J.R."/>
            <person name="Prohaska S."/>
            <person name="Pruitt K."/>
            <person name="Puig M."/>
            <person name="Quesneville H."/>
            <person name="Ram K.R."/>
            <person name="Rand D."/>
            <person name="Rasmussen M.D."/>
            <person name="Reed L.K."/>
            <person name="Reenan R."/>
            <person name="Reily A."/>
            <person name="Remington K.A."/>
            <person name="Rieger T.T."/>
            <person name="Ritchie M.G."/>
            <person name="Robin C."/>
            <person name="Rogers Y.H."/>
            <person name="Rohde C."/>
            <person name="Rozas J."/>
            <person name="Rubenfield M.J."/>
            <person name="Ruiz A."/>
            <person name="Russo S."/>
            <person name="Salzberg S.L."/>
            <person name="Sanchez-Gracia A."/>
            <person name="Saranga D.J."/>
            <person name="Sato H."/>
            <person name="Schaeffer S.W."/>
            <person name="Schatz M.C."/>
            <person name="Schlenke T."/>
            <person name="Schwartz R."/>
            <person name="Segarra C."/>
            <person name="Singh R.S."/>
            <person name="Sirot L."/>
            <person name="Sirota M."/>
            <person name="Sisneros N.B."/>
            <person name="Smith C.D."/>
            <person name="Smith T.F."/>
            <person name="Spieth J."/>
            <person name="Stage D.E."/>
            <person name="Stark A."/>
            <person name="Stephan W."/>
            <person name="Strausberg R.L."/>
            <person name="Strempel S."/>
            <person name="Sturgill D."/>
            <person name="Sutton G."/>
            <person name="Sutton G.G."/>
            <person name="Tao W."/>
            <person name="Teichmann S."/>
            <person name="Tobari Y.N."/>
            <person name="Tomimura Y."/>
            <person name="Tsolas J.M."/>
            <person name="Valente V.L."/>
            <person name="Venter E."/>
            <person name="Venter J.C."/>
            <person name="Vicario S."/>
            <person name="Vieira F.G."/>
            <person name="Vilella A.J."/>
            <person name="Villasante A."/>
            <person name="Walenz B."/>
            <person name="Wang J."/>
            <person name="Wasserman M."/>
            <person name="Watts T."/>
            <person name="Wilson D."/>
            <person name="Wilson R.K."/>
            <person name="Wing R.A."/>
            <person name="Wolfner M.F."/>
            <person name="Wong A."/>
            <person name="Wong G.K."/>
            <person name="Wu C.I."/>
            <person name="Wu G."/>
            <person name="Yamamoto D."/>
            <person name="Yang H.P."/>
            <person name="Yang S.P."/>
            <person name="Yorke J.A."/>
            <person name="Yoshida K."/>
            <person name="Zdobnov E."/>
            <person name="Zhang P."/>
            <person name="Zhang Y."/>
            <person name="Zimin A.V."/>
            <person name="Baldwin J."/>
            <person name="Abdouelleil A."/>
            <person name="Abdulkadir J."/>
            <person name="Abebe A."/>
            <person name="Abera B."/>
            <person name="Abreu J."/>
            <person name="Acer S.C."/>
            <person name="Aftuck L."/>
            <person name="Alexander A."/>
            <person name="An P."/>
            <person name="Anderson E."/>
            <person name="Anderson S."/>
            <person name="Arachi H."/>
            <person name="Azer M."/>
            <person name="Bachantsang P."/>
            <person name="Barry A."/>
            <person name="Bayul T."/>
            <person name="Berlin A."/>
            <person name="Bessette D."/>
            <person name="Bloom T."/>
            <person name="Blye J."/>
            <person name="Boguslavskiy L."/>
            <person name="Bonnet C."/>
            <person name="Boukhgalter B."/>
            <person name="Bourzgui I."/>
            <person name="Brown A."/>
            <person name="Cahill P."/>
            <person name="Channer S."/>
            <person name="Cheshatsang Y."/>
            <person name="Chuda L."/>
            <person name="Citroen M."/>
            <person name="Collymore A."/>
            <person name="Cooke P."/>
            <person name="Costello M."/>
            <person name="D'Aco K."/>
            <person name="Daza R."/>
            <person name="De Haan G."/>
            <person name="DeGray S."/>
            <person name="DeMaso C."/>
            <person name="Dhargay N."/>
            <person name="Dooley K."/>
            <person name="Dooley E."/>
            <person name="Doricent M."/>
            <person name="Dorje P."/>
            <person name="Dorjee K."/>
            <person name="Dupes A."/>
            <person name="Elong R."/>
            <person name="Falk J."/>
            <person name="Farina A."/>
            <person name="Faro S."/>
            <person name="Ferguson D."/>
            <person name="Fisher S."/>
            <person name="Foley C.D."/>
            <person name="Franke A."/>
            <person name="Friedrich D."/>
            <person name="Gadbois L."/>
            <person name="Gearin G."/>
            <person name="Gearin C.R."/>
            <person name="Giannoukos G."/>
            <person name="Goode T."/>
            <person name="Graham J."/>
            <person name="Grandbois E."/>
            <person name="Grewal S."/>
            <person name="Gyaltsen K."/>
            <person name="Hafez N."/>
            <person name="Hagos B."/>
            <person name="Hall J."/>
            <person name="Henson C."/>
            <person name="Hollinger A."/>
            <person name="Honan T."/>
            <person name="Huard M.D."/>
            <person name="Hughes L."/>
            <person name="Hurhula B."/>
            <person name="Husby M.E."/>
            <person name="Kamat A."/>
            <person name="Kanga B."/>
            <person name="Kashin S."/>
            <person name="Khazanovich D."/>
            <person name="Kisner P."/>
            <person name="Lance K."/>
            <person name="Lara M."/>
            <person name="Lee W."/>
            <person name="Lennon N."/>
            <person name="Letendre F."/>
            <person name="LeVine R."/>
            <person name="Lipovsky A."/>
            <person name="Liu X."/>
            <person name="Liu J."/>
            <person name="Liu S."/>
            <person name="Lokyitsang T."/>
            <person name="Lokyitsang Y."/>
            <person name="Lubonja R."/>
            <person name="Lui A."/>
            <person name="MacDonald P."/>
            <person name="Magnisalis V."/>
            <person name="Maru K."/>
            <person name="Matthews C."/>
            <person name="McCusker W."/>
            <person name="McDonough S."/>
            <person name="Mehta T."/>
            <person name="Meldrim J."/>
            <person name="Meneus L."/>
            <person name="Mihai O."/>
            <person name="Mihalev A."/>
            <person name="Mihova T."/>
            <person name="Mittelman R."/>
            <person name="Mlenga V."/>
            <person name="Montmayeur A."/>
            <person name="Mulrain L."/>
            <person name="Navidi A."/>
            <person name="Naylor J."/>
            <person name="Negash T."/>
            <person name="Nguyen T."/>
            <person name="Nguyen N."/>
            <person name="Nicol R."/>
            <person name="Norbu C."/>
            <person name="Norbu N."/>
            <person name="Novod N."/>
            <person name="O'Neill B."/>
            <person name="Osman S."/>
            <person name="Markiewicz E."/>
            <person name="Oyono O.L."/>
            <person name="Patti C."/>
            <person name="Phunkhang P."/>
            <person name="Pierre F."/>
            <person name="Priest M."/>
            <person name="Raghuraman S."/>
            <person name="Rege F."/>
            <person name="Reyes R."/>
            <person name="Rise C."/>
            <person name="Rogov P."/>
            <person name="Ross K."/>
            <person name="Ryan E."/>
            <person name="Settipalli S."/>
            <person name="Shea T."/>
            <person name="Sherpa N."/>
            <person name="Shi L."/>
            <person name="Shih D."/>
            <person name="Sparrow T."/>
            <person name="Spaulding J."/>
            <person name="Stalker J."/>
            <person name="Stange-Thomann N."/>
            <person name="Stavropoulos S."/>
            <person name="Stone C."/>
            <person name="Strader C."/>
            <person name="Tesfaye S."/>
            <person name="Thomson T."/>
            <person name="Thoulutsang Y."/>
            <person name="Thoulutsang D."/>
            <person name="Topham K."/>
            <person name="Topping I."/>
            <person name="Tsamla T."/>
            <person name="Vassiliev H."/>
            <person name="Vo A."/>
            <person name="Wangchuk T."/>
            <person name="Wangdi T."/>
            <person name="Weiand M."/>
            <person name="Wilkinson J."/>
            <person name="Wilson A."/>
            <person name="Yadav S."/>
            <person name="Young G."/>
            <person name="Yu Q."/>
            <person name="Zembek L."/>
            <person name="Zhong D."/>
            <person name="Zimmer A."/>
            <person name="Zwirko Z."/>
            <person name="Jaffe D.B."/>
            <person name="Alvarez P."/>
            <person name="Brockman W."/>
            <person name="Butler J."/>
            <person name="Chin C."/>
            <person name="Gnerre S."/>
            <person name="Grabherr M."/>
            <person name="Kleber M."/>
            <person name="Mauceli E."/>
            <person name="MacCallum I."/>
        </authorList>
    </citation>
    <scope>NUCLEOTIDE SEQUENCE [LARGE SCALE GENOMIC DNA]</scope>
    <source>
        <strain evidence="6">Tucson 15287-2541.00</strain>
    </source>
</reference>
<organism evidence="6">
    <name type="scientific">Drosophila grimshawi</name>
    <name type="common">Hawaiian fruit fly</name>
    <name type="synonym">Idiomyia grimshawi</name>
    <dbReference type="NCBI Taxonomy" id="7222"/>
    <lineage>
        <taxon>Eukaryota</taxon>
        <taxon>Metazoa</taxon>
        <taxon>Ecdysozoa</taxon>
        <taxon>Arthropoda</taxon>
        <taxon>Hexapoda</taxon>
        <taxon>Insecta</taxon>
        <taxon>Pterygota</taxon>
        <taxon>Neoptera</taxon>
        <taxon>Endopterygota</taxon>
        <taxon>Diptera</taxon>
        <taxon>Brachycera</taxon>
        <taxon>Muscomorpha</taxon>
        <taxon>Ephydroidea</taxon>
        <taxon>Drosophilidae</taxon>
        <taxon>Drosophila</taxon>
        <taxon>Hawaiian Drosophila</taxon>
    </lineage>
</organism>
<dbReference type="HOGENOM" id="CLU_095446_0_0_1"/>
<evidence type="ECO:0000313" key="5">
    <source>
        <dbReference type="EMBL" id="EDV93009.1"/>
    </source>
</evidence>
<evidence type="ECO:0000256" key="4">
    <source>
        <dbReference type="SAM" id="MobiDB-lite"/>
    </source>
</evidence>
<keyword evidence="6" id="KW-1185">Reference proteome</keyword>
<evidence type="ECO:0000256" key="3">
    <source>
        <dbReference type="SAM" id="Coils"/>
    </source>
</evidence>
<evidence type="ECO:0000313" key="6">
    <source>
        <dbReference type="Proteomes" id="UP000001070"/>
    </source>
</evidence>
<evidence type="ECO:0000256" key="1">
    <source>
        <dbReference type="ARBA" id="ARBA00005537"/>
    </source>
</evidence>
<dbReference type="OMA" id="NCRKFRE"/>
<gene>
    <name evidence="5" type="primary">Dgri\GH18515</name>
    <name evidence="5" type="ORF">Dgri_GH18515</name>
</gene>
<feature type="coiled-coil region" evidence="3">
    <location>
        <begin position="115"/>
        <end position="174"/>
    </location>
</feature>